<evidence type="ECO:0000259" key="18">
    <source>
        <dbReference type="PROSITE" id="PS50112"/>
    </source>
</evidence>
<gene>
    <name evidence="20" type="ORF">F1188_12925</name>
</gene>
<evidence type="ECO:0000313" key="21">
    <source>
        <dbReference type="Proteomes" id="UP000324065"/>
    </source>
</evidence>
<name>A0A5M6IBQ9_9PROT</name>
<keyword evidence="5 13" id="KW-0597">Phosphoprotein</keyword>
<feature type="transmembrane region" description="Helical" evidence="15">
    <location>
        <begin position="20"/>
        <end position="39"/>
    </location>
</feature>
<comment type="caution">
    <text evidence="20">The sequence shown here is derived from an EMBL/GenBank/DDBJ whole genome shotgun (WGS) entry which is preliminary data.</text>
</comment>
<proteinExistence type="predicted"/>
<evidence type="ECO:0000313" key="20">
    <source>
        <dbReference type="EMBL" id="KAA5605175.1"/>
    </source>
</evidence>
<dbReference type="InterPro" id="IPR003661">
    <property type="entry name" value="HisK_dim/P_dom"/>
</dbReference>
<dbReference type="Pfam" id="PF00512">
    <property type="entry name" value="HisKA"/>
    <property type="match status" value="1"/>
</dbReference>
<dbReference type="Gene3D" id="1.10.287.130">
    <property type="match status" value="1"/>
</dbReference>
<dbReference type="SMART" id="SM00387">
    <property type="entry name" value="HATPase_c"/>
    <property type="match status" value="1"/>
</dbReference>
<dbReference type="OrthoDB" id="9801651at2"/>
<dbReference type="PROSITE" id="PS50110">
    <property type="entry name" value="RESPONSE_REGULATORY"/>
    <property type="match status" value="1"/>
</dbReference>
<dbReference type="GO" id="GO:0005524">
    <property type="term" value="F:ATP binding"/>
    <property type="evidence" value="ECO:0007669"/>
    <property type="project" value="UniProtKB-KW"/>
</dbReference>
<dbReference type="EMBL" id="VWPJ01000011">
    <property type="protein sequence ID" value="KAA5605175.1"/>
    <property type="molecule type" value="Genomic_DNA"/>
</dbReference>
<dbReference type="Proteomes" id="UP000324065">
    <property type="component" value="Unassembled WGS sequence"/>
</dbReference>
<keyword evidence="15" id="KW-0472">Membrane</keyword>
<dbReference type="Gene3D" id="3.30.565.10">
    <property type="entry name" value="Histidine kinase-like ATPase, C-terminal domain"/>
    <property type="match status" value="1"/>
</dbReference>
<dbReference type="Gene3D" id="3.30.450.20">
    <property type="entry name" value="PAS domain"/>
    <property type="match status" value="2"/>
</dbReference>
<feature type="domain" description="HAMP" evidence="19">
    <location>
        <begin position="350"/>
        <end position="406"/>
    </location>
</feature>
<dbReference type="InterPro" id="IPR003594">
    <property type="entry name" value="HATPase_dom"/>
</dbReference>
<dbReference type="EC" id="2.7.13.3" evidence="3"/>
<dbReference type="CDD" id="cd00082">
    <property type="entry name" value="HisKA"/>
    <property type="match status" value="1"/>
</dbReference>
<accession>A0A5M6IBQ9</accession>
<evidence type="ECO:0000256" key="9">
    <source>
        <dbReference type="ARBA" id="ARBA00022777"/>
    </source>
</evidence>
<reference evidence="20 21" key="1">
    <citation type="submission" date="2019-09" db="EMBL/GenBank/DDBJ databases">
        <title>Genome sequence of Roseospira marina, one of the more divergent members of the non-sulfur purple photosynthetic bacterial family, the Rhodospirillaceae.</title>
        <authorList>
            <person name="Meyer T."/>
            <person name="Kyndt J."/>
        </authorList>
    </citation>
    <scope>NUCLEOTIDE SEQUENCE [LARGE SCALE GENOMIC DNA]</scope>
    <source>
        <strain evidence="20 21">DSM 15113</strain>
    </source>
</reference>
<evidence type="ECO:0000256" key="1">
    <source>
        <dbReference type="ARBA" id="ARBA00000085"/>
    </source>
</evidence>
<dbReference type="InterPro" id="IPR001789">
    <property type="entry name" value="Sig_transdc_resp-reg_receiver"/>
</dbReference>
<dbReference type="InterPro" id="IPR011006">
    <property type="entry name" value="CheY-like_superfamily"/>
</dbReference>
<dbReference type="Pfam" id="PF02518">
    <property type="entry name" value="HATPase_c"/>
    <property type="match status" value="1"/>
</dbReference>
<dbReference type="InterPro" id="IPR000014">
    <property type="entry name" value="PAS"/>
</dbReference>
<dbReference type="PROSITE" id="PS50885">
    <property type="entry name" value="HAMP"/>
    <property type="match status" value="1"/>
</dbReference>
<feature type="transmembrane region" description="Helical" evidence="15">
    <location>
        <begin position="330"/>
        <end position="353"/>
    </location>
</feature>
<dbReference type="PANTHER" id="PTHR43047">
    <property type="entry name" value="TWO-COMPONENT HISTIDINE PROTEIN KINASE"/>
    <property type="match status" value="1"/>
</dbReference>
<dbReference type="GO" id="GO:0009927">
    <property type="term" value="F:histidine phosphotransfer kinase activity"/>
    <property type="evidence" value="ECO:0007669"/>
    <property type="project" value="TreeGrafter"/>
</dbReference>
<keyword evidence="7 15" id="KW-0812">Transmembrane</keyword>
<dbReference type="Gene3D" id="6.10.340.10">
    <property type="match status" value="1"/>
</dbReference>
<comment type="subcellular location">
    <subcellularLocation>
        <location evidence="2">Cell membrane</location>
        <topology evidence="2">Multi-pass membrane protein</topology>
    </subcellularLocation>
</comment>
<dbReference type="SUPFAM" id="SSF55785">
    <property type="entry name" value="PYP-like sensor domain (PAS domain)"/>
    <property type="match status" value="1"/>
</dbReference>
<dbReference type="Pfam" id="PF13426">
    <property type="entry name" value="PAS_9"/>
    <property type="match status" value="1"/>
</dbReference>
<evidence type="ECO:0000256" key="2">
    <source>
        <dbReference type="ARBA" id="ARBA00004651"/>
    </source>
</evidence>
<dbReference type="PROSITE" id="PS50109">
    <property type="entry name" value="HIS_KIN"/>
    <property type="match status" value="1"/>
</dbReference>
<evidence type="ECO:0000256" key="7">
    <source>
        <dbReference type="ARBA" id="ARBA00022692"/>
    </source>
</evidence>
<dbReference type="GO" id="GO:0000155">
    <property type="term" value="F:phosphorelay sensor kinase activity"/>
    <property type="evidence" value="ECO:0007669"/>
    <property type="project" value="InterPro"/>
</dbReference>
<evidence type="ECO:0000259" key="16">
    <source>
        <dbReference type="PROSITE" id="PS50109"/>
    </source>
</evidence>
<feature type="domain" description="Response regulatory" evidence="17">
    <location>
        <begin position="860"/>
        <end position="977"/>
    </location>
</feature>
<dbReference type="InterPro" id="IPR035965">
    <property type="entry name" value="PAS-like_dom_sf"/>
</dbReference>
<dbReference type="PANTHER" id="PTHR43047:SF72">
    <property type="entry name" value="OSMOSENSING HISTIDINE PROTEIN KINASE SLN1"/>
    <property type="match status" value="1"/>
</dbReference>
<dbReference type="SUPFAM" id="SSF47384">
    <property type="entry name" value="Homodimeric domain of signal transducing histidine kinase"/>
    <property type="match status" value="1"/>
</dbReference>
<keyword evidence="12" id="KW-0902">Two-component regulatory system</keyword>
<evidence type="ECO:0000256" key="12">
    <source>
        <dbReference type="ARBA" id="ARBA00023012"/>
    </source>
</evidence>
<feature type="region of interest" description="Disordered" evidence="14">
    <location>
        <begin position="984"/>
        <end position="1007"/>
    </location>
</feature>
<dbReference type="Gene3D" id="3.40.50.2300">
    <property type="match status" value="1"/>
</dbReference>
<keyword evidence="9" id="KW-0418">Kinase</keyword>
<keyword evidence="21" id="KW-1185">Reference proteome</keyword>
<keyword evidence="4" id="KW-1003">Cell membrane</keyword>
<dbReference type="NCBIfam" id="TIGR00229">
    <property type="entry name" value="sensory_box"/>
    <property type="match status" value="1"/>
</dbReference>
<dbReference type="InterPro" id="IPR004358">
    <property type="entry name" value="Sig_transdc_His_kin-like_C"/>
</dbReference>
<dbReference type="FunFam" id="3.30.565.10:FF:000010">
    <property type="entry name" value="Sensor histidine kinase RcsC"/>
    <property type="match status" value="1"/>
</dbReference>
<dbReference type="SMART" id="SM00448">
    <property type="entry name" value="REC"/>
    <property type="match status" value="1"/>
</dbReference>
<dbReference type="InterPro" id="IPR036890">
    <property type="entry name" value="HATPase_C_sf"/>
</dbReference>
<evidence type="ECO:0000259" key="17">
    <source>
        <dbReference type="PROSITE" id="PS50110"/>
    </source>
</evidence>
<evidence type="ECO:0000256" key="13">
    <source>
        <dbReference type="PROSITE-ProRule" id="PRU00169"/>
    </source>
</evidence>
<evidence type="ECO:0000256" key="3">
    <source>
        <dbReference type="ARBA" id="ARBA00012438"/>
    </source>
</evidence>
<dbReference type="Pfam" id="PF00072">
    <property type="entry name" value="Response_reg"/>
    <property type="match status" value="1"/>
</dbReference>
<evidence type="ECO:0000256" key="5">
    <source>
        <dbReference type="ARBA" id="ARBA00022553"/>
    </source>
</evidence>
<sequence>MATSALGFGALRHLSLGTKTASVFVAYSLIMLTVIVFLVQRHMAWETESLTRERLTGLTTASETYIHSFIATVDRDIRFLARSQPIQALANASTGTGPAPESIRHDAERLLLDFVPTRNLIYQARVLEARSGEELVRVQRDALFGLVAPGQLQTKAHRDYVQELSTLPPGVLYISAVNLNRENGVIEQPDRPTVRFGHVLTDANGSPALFIVLNVAFRALAFGLEGVIGDLGEAMLFNSQGYVLSHPNAALAMDFEHGDGTTITDLFGPDAAIPPPSELTPRWVVETASGPVHFTRVMLHQEADNALILGIASTSATLAHNSADMSRYQVIWLSFALLAIGVVLFIVFGRILVTPMRRLIDQLNGYQLGSHASVRPGRGLLDRRDEFGALARGLMAMTARAETQMTATQVAREESQRVFDSAVDAMIITTDQGVIEGFNQAAETMFGWRFKDIVGRRWSALLMAADAGELTDALWADAQQTDGRTPSASLRSVQAMRRDGTSFPAALGISDLGQAVRRRYLVIIRDMSHEVALELARSESAAKSRFLANMSHELRTPLNAVTLHAEMIADQAEDIGNTELMDDARHIQSAANHLLDLINGILDLARIESGRLELAPAPIDLDEFVDDLQAIADTLARKQGNVLDIETEGLPATVTLDRVRLRQCILNLISNSAKFTRGGTITLSVLCRPHELILKVRDTGVGMSNDELSRIFRMFEQANSYVHSTHGGSGVGLALTRTIIELMDGDIAVESEPGKGTCFTITVPLAATPDQEARAEDTPGAAAPPATAVATPLTGGTARAEPVAHAARGGRALALSAPSPLPETLFDDPIESVPCPAADALSGRTDAANAARLCSKAGCAVLIVEDDVVLLNAIGRAIGRFGLAPIKLDNGADALAFMAEAEPSIVILDLALPGLSGQDVVRAMKEDSRLQSVPIIVITALDLSRYETVWLKEQCLTIMRKGDFDLDELATRILETVGPRLPESGAGCAPDCAPERTQALKAQEGRG</sequence>
<dbReference type="SUPFAM" id="SSF52172">
    <property type="entry name" value="CheY-like"/>
    <property type="match status" value="1"/>
</dbReference>
<dbReference type="CDD" id="cd16922">
    <property type="entry name" value="HATPase_EvgS-ArcB-TorS-like"/>
    <property type="match status" value="1"/>
</dbReference>
<dbReference type="PRINTS" id="PR00344">
    <property type="entry name" value="BCTRLSENSOR"/>
</dbReference>
<dbReference type="InterPro" id="IPR005467">
    <property type="entry name" value="His_kinase_dom"/>
</dbReference>
<dbReference type="SUPFAM" id="SSF55874">
    <property type="entry name" value="ATPase domain of HSP90 chaperone/DNA topoisomerase II/histidine kinase"/>
    <property type="match status" value="1"/>
</dbReference>
<dbReference type="SMART" id="SM00091">
    <property type="entry name" value="PAS"/>
    <property type="match status" value="1"/>
</dbReference>
<feature type="domain" description="Histidine kinase" evidence="16">
    <location>
        <begin position="549"/>
        <end position="767"/>
    </location>
</feature>
<dbReference type="InterPro" id="IPR003660">
    <property type="entry name" value="HAMP_dom"/>
</dbReference>
<evidence type="ECO:0000256" key="11">
    <source>
        <dbReference type="ARBA" id="ARBA00022989"/>
    </source>
</evidence>
<evidence type="ECO:0000256" key="8">
    <source>
        <dbReference type="ARBA" id="ARBA00022741"/>
    </source>
</evidence>
<evidence type="ECO:0000256" key="4">
    <source>
        <dbReference type="ARBA" id="ARBA00022475"/>
    </source>
</evidence>
<keyword evidence="11 15" id="KW-1133">Transmembrane helix</keyword>
<dbReference type="AlphaFoldDB" id="A0A5M6IBQ9"/>
<dbReference type="InterPro" id="IPR036097">
    <property type="entry name" value="HisK_dim/P_sf"/>
</dbReference>
<evidence type="ECO:0000256" key="10">
    <source>
        <dbReference type="ARBA" id="ARBA00022840"/>
    </source>
</evidence>
<comment type="catalytic activity">
    <reaction evidence="1">
        <text>ATP + protein L-histidine = ADP + protein N-phospho-L-histidine.</text>
        <dbReference type="EC" id="2.7.13.3"/>
    </reaction>
</comment>
<evidence type="ECO:0000256" key="15">
    <source>
        <dbReference type="SAM" id="Phobius"/>
    </source>
</evidence>
<dbReference type="PROSITE" id="PS50112">
    <property type="entry name" value="PAS"/>
    <property type="match status" value="1"/>
</dbReference>
<dbReference type="RefSeq" id="WP_150062845.1">
    <property type="nucleotide sequence ID" value="NZ_JACHII010000009.1"/>
</dbReference>
<feature type="modified residue" description="4-aspartylphosphate" evidence="13">
    <location>
        <position position="909"/>
    </location>
</feature>
<dbReference type="SUPFAM" id="SSF103190">
    <property type="entry name" value="Sensory domain-like"/>
    <property type="match status" value="1"/>
</dbReference>
<evidence type="ECO:0000256" key="14">
    <source>
        <dbReference type="SAM" id="MobiDB-lite"/>
    </source>
</evidence>
<organism evidence="20 21">
    <name type="scientific">Roseospira marina</name>
    <dbReference type="NCBI Taxonomy" id="140057"/>
    <lineage>
        <taxon>Bacteria</taxon>
        <taxon>Pseudomonadati</taxon>
        <taxon>Pseudomonadota</taxon>
        <taxon>Alphaproteobacteria</taxon>
        <taxon>Rhodospirillales</taxon>
        <taxon>Rhodospirillaceae</taxon>
        <taxon>Roseospira</taxon>
    </lineage>
</organism>
<feature type="domain" description="PAS" evidence="18">
    <location>
        <begin position="411"/>
        <end position="456"/>
    </location>
</feature>
<dbReference type="SMART" id="SM00388">
    <property type="entry name" value="HisKA"/>
    <property type="match status" value="1"/>
</dbReference>
<keyword evidence="6" id="KW-0808">Transferase</keyword>
<keyword evidence="10" id="KW-0067">ATP-binding</keyword>
<dbReference type="GO" id="GO:0005886">
    <property type="term" value="C:plasma membrane"/>
    <property type="evidence" value="ECO:0007669"/>
    <property type="project" value="UniProtKB-SubCell"/>
</dbReference>
<keyword evidence="8" id="KW-0547">Nucleotide-binding</keyword>
<dbReference type="CDD" id="cd00130">
    <property type="entry name" value="PAS"/>
    <property type="match status" value="1"/>
</dbReference>
<evidence type="ECO:0000256" key="6">
    <source>
        <dbReference type="ARBA" id="ARBA00022679"/>
    </source>
</evidence>
<evidence type="ECO:0000259" key="19">
    <source>
        <dbReference type="PROSITE" id="PS50885"/>
    </source>
</evidence>
<protein>
    <recommendedName>
        <fullName evidence="3">histidine kinase</fullName>
        <ecNumber evidence="3">2.7.13.3</ecNumber>
    </recommendedName>
</protein>
<dbReference type="InterPro" id="IPR029151">
    <property type="entry name" value="Sensor-like_sf"/>
</dbReference>